<organism evidence="2 3">
    <name type="scientific">Prauserella muralis</name>
    <dbReference type="NCBI Taxonomy" id="588067"/>
    <lineage>
        <taxon>Bacteria</taxon>
        <taxon>Bacillati</taxon>
        <taxon>Actinomycetota</taxon>
        <taxon>Actinomycetes</taxon>
        <taxon>Pseudonocardiales</taxon>
        <taxon>Pseudonocardiaceae</taxon>
        <taxon>Prauserella</taxon>
    </lineage>
</organism>
<protein>
    <recommendedName>
        <fullName evidence="4">MFS transporter</fullName>
    </recommendedName>
</protein>
<keyword evidence="3" id="KW-1185">Reference proteome</keyword>
<evidence type="ECO:0000256" key="1">
    <source>
        <dbReference type="SAM" id="SignalP"/>
    </source>
</evidence>
<dbReference type="Proteomes" id="UP000249915">
    <property type="component" value="Unassembled WGS sequence"/>
</dbReference>
<evidence type="ECO:0000313" key="3">
    <source>
        <dbReference type="Proteomes" id="UP000249915"/>
    </source>
</evidence>
<dbReference type="EMBL" id="MASW01000001">
    <property type="protein sequence ID" value="PXY32736.1"/>
    <property type="molecule type" value="Genomic_DNA"/>
</dbReference>
<gene>
    <name evidence="2" type="ORF">BAY60_05285</name>
</gene>
<reference evidence="2 3" key="1">
    <citation type="submission" date="2016-07" db="EMBL/GenBank/DDBJ databases">
        <title>Draft genome sequence of Prauserella muralis DSM 45305, isolated from a mould-covered wall in an indoor environment.</title>
        <authorList>
            <person name="Ruckert C."/>
            <person name="Albersmeier A."/>
            <person name="Jiang C.-L."/>
            <person name="Jiang Y."/>
            <person name="Kalinowski J."/>
            <person name="Schneider O."/>
            <person name="Winkler A."/>
            <person name="Zotchev S.B."/>
        </authorList>
    </citation>
    <scope>NUCLEOTIDE SEQUENCE [LARGE SCALE GENOMIC DNA]</scope>
    <source>
        <strain evidence="2 3">DSM 45305</strain>
    </source>
</reference>
<feature type="chain" id="PRO_5015928342" description="MFS transporter" evidence="1">
    <location>
        <begin position="25"/>
        <end position="164"/>
    </location>
</feature>
<accession>A0A2V4BC46</accession>
<evidence type="ECO:0000313" key="2">
    <source>
        <dbReference type="EMBL" id="PXY32736.1"/>
    </source>
</evidence>
<feature type="signal peptide" evidence="1">
    <location>
        <begin position="1"/>
        <end position="24"/>
    </location>
</feature>
<name>A0A2V4BC46_9PSEU</name>
<comment type="caution">
    <text evidence="2">The sequence shown here is derived from an EMBL/GenBank/DDBJ whole genome shotgun (WGS) entry which is preliminary data.</text>
</comment>
<evidence type="ECO:0008006" key="4">
    <source>
        <dbReference type="Google" id="ProtNLM"/>
    </source>
</evidence>
<proteinExistence type="predicted"/>
<dbReference type="AlphaFoldDB" id="A0A2V4BC46"/>
<dbReference type="OrthoDB" id="3689195at2"/>
<keyword evidence="1" id="KW-0732">Signal</keyword>
<sequence>MRQARGVLLSLASAALAVSAHALADGELPHLSTTVVLTALIGWVSTAAADKTRGLPGILLVLGGAQLVTHLVLAELSGHAAGGPAMTASHVAATACTALLLAHAESMLLTAVSALRLLLPVAWTPAPVGAPAVRRAVVRPAGGEPVVDVLLRRVHRRRGPPALS</sequence>